<dbReference type="Gene3D" id="3.20.20.70">
    <property type="entry name" value="Aldolase class I"/>
    <property type="match status" value="1"/>
</dbReference>
<dbReference type="PROSITE" id="PS50844">
    <property type="entry name" value="AFP_LIKE"/>
    <property type="match status" value="1"/>
</dbReference>
<dbReference type="InterPro" id="IPR057736">
    <property type="entry name" value="SAF_PseI/NeuA/NeuB"/>
</dbReference>
<dbReference type="GO" id="GO:0050462">
    <property type="term" value="F:N-acetylneuraminate synthase activity"/>
    <property type="evidence" value="ECO:0007669"/>
    <property type="project" value="UniProtKB-EC"/>
</dbReference>
<dbReference type="InterPro" id="IPR006190">
    <property type="entry name" value="SAF_AFP_Neu5Ac"/>
</dbReference>
<dbReference type="SUPFAM" id="SSF51269">
    <property type="entry name" value="AFP III-like domain"/>
    <property type="match status" value="1"/>
</dbReference>
<dbReference type="PANTHER" id="PTHR42966:SF1">
    <property type="entry name" value="SIALIC ACID SYNTHASE"/>
    <property type="match status" value="1"/>
</dbReference>
<evidence type="ECO:0000313" key="2">
    <source>
        <dbReference type="EMBL" id="MBK0382080.1"/>
    </source>
</evidence>
<dbReference type="SMART" id="SM00858">
    <property type="entry name" value="SAF"/>
    <property type="match status" value="1"/>
</dbReference>
<proteinExistence type="predicted"/>
<evidence type="ECO:0000259" key="1">
    <source>
        <dbReference type="PROSITE" id="PS50844"/>
    </source>
</evidence>
<keyword evidence="3" id="KW-1185">Reference proteome</keyword>
<name>A0ABS1BGU5_9SPHI</name>
<dbReference type="Pfam" id="PF08666">
    <property type="entry name" value="SAF"/>
    <property type="match status" value="1"/>
</dbReference>
<dbReference type="EMBL" id="JAEHFY010000004">
    <property type="protein sequence ID" value="MBK0382080.1"/>
    <property type="molecule type" value="Genomic_DNA"/>
</dbReference>
<dbReference type="Pfam" id="PF03102">
    <property type="entry name" value="NeuB"/>
    <property type="match status" value="1"/>
</dbReference>
<dbReference type="NCBIfam" id="TIGR03569">
    <property type="entry name" value="NeuB_NnaB"/>
    <property type="match status" value="1"/>
</dbReference>
<sequence length="337" mass="37521">MKPTYIIAEIGVNHNGDLRIAINSIKAAKEAGAQCVKFQTFKASQIVTQTSPKANYQLKVTSKEETQYEMLKKLELSLTDYHTLLEVCQNENVDFLSTPYNKEDVDFLENINVSMYKIASGQLTELPFIKYVANTQKKIYLSTGMGNMANVFNAVETIRATGNQKICVLQCTTNYPSLIGDANLHAMLSMQNACKVDIGYSDHVPENYACYAAVALGAKVIEKHFTLDKNMQGPDHSSSLEPSEFKELVYGVRQIELSLGDGIKRPTAAEHANSFGMKRSLVVLQDLKAGSILEEKLIGFKRPFNGLDTSYLDLVIGKSIKQKMVKDQPIQLDSINW</sequence>
<dbReference type="PANTHER" id="PTHR42966">
    <property type="entry name" value="N-ACETYLNEURAMINATE SYNTHASE"/>
    <property type="match status" value="1"/>
</dbReference>
<keyword evidence="2" id="KW-0808">Transferase</keyword>
<dbReference type="InterPro" id="IPR013785">
    <property type="entry name" value="Aldolase_TIM"/>
</dbReference>
<dbReference type="CDD" id="cd11615">
    <property type="entry name" value="SAF_NeuB_like"/>
    <property type="match status" value="1"/>
</dbReference>
<dbReference type="Gene3D" id="3.90.1210.10">
    <property type="entry name" value="Antifreeze-like/N-acetylneuraminic acid synthase C-terminal domain"/>
    <property type="match status" value="1"/>
</dbReference>
<dbReference type="RefSeq" id="WP_200584859.1">
    <property type="nucleotide sequence ID" value="NZ_JAEHFY010000004.1"/>
</dbReference>
<evidence type="ECO:0000313" key="3">
    <source>
        <dbReference type="Proteomes" id="UP000660024"/>
    </source>
</evidence>
<gene>
    <name evidence="2" type="primary">neuB</name>
    <name evidence="2" type="ORF">I5M32_03830</name>
</gene>
<protein>
    <submittedName>
        <fullName evidence="2">N-acetylneuraminate synthase</fullName>
        <ecNumber evidence="2">2.5.1.56</ecNumber>
    </submittedName>
</protein>
<dbReference type="InterPro" id="IPR020007">
    <property type="entry name" value="NeuB/NeuA"/>
</dbReference>
<dbReference type="InterPro" id="IPR013974">
    <property type="entry name" value="SAF"/>
</dbReference>
<organism evidence="2 3">
    <name type="scientific">Pedobacter segetis</name>
    <dbReference type="NCBI Taxonomy" id="2793069"/>
    <lineage>
        <taxon>Bacteria</taxon>
        <taxon>Pseudomonadati</taxon>
        <taxon>Bacteroidota</taxon>
        <taxon>Sphingobacteriia</taxon>
        <taxon>Sphingobacteriales</taxon>
        <taxon>Sphingobacteriaceae</taxon>
        <taxon>Pedobacter</taxon>
    </lineage>
</organism>
<dbReference type="Proteomes" id="UP000660024">
    <property type="component" value="Unassembled WGS sequence"/>
</dbReference>
<accession>A0ABS1BGU5</accession>
<dbReference type="SUPFAM" id="SSF51569">
    <property type="entry name" value="Aldolase"/>
    <property type="match status" value="1"/>
</dbReference>
<dbReference type="InterPro" id="IPR013132">
    <property type="entry name" value="PseI/NeuA/B-like_N"/>
</dbReference>
<reference evidence="2 3" key="1">
    <citation type="submission" date="2020-12" db="EMBL/GenBank/DDBJ databases">
        <title>Bacterial novel species Pedobacter sp. SD-b isolated from soil.</title>
        <authorList>
            <person name="Jung H.-Y."/>
        </authorList>
    </citation>
    <scope>NUCLEOTIDE SEQUENCE [LARGE SCALE GENOMIC DNA]</scope>
    <source>
        <strain evidence="2 3">SD-b</strain>
    </source>
</reference>
<comment type="caution">
    <text evidence="2">The sequence shown here is derived from an EMBL/GenBank/DDBJ whole genome shotgun (WGS) entry which is preliminary data.</text>
</comment>
<feature type="domain" description="AFP-like" evidence="1">
    <location>
        <begin position="280"/>
        <end position="337"/>
    </location>
</feature>
<dbReference type="EC" id="2.5.1.56" evidence="2"/>
<dbReference type="InterPro" id="IPR036732">
    <property type="entry name" value="AFP_Neu5c_C_sf"/>
</dbReference>
<dbReference type="InterPro" id="IPR051690">
    <property type="entry name" value="PseI-like"/>
</dbReference>